<name>A0A482WDI4_ASBVE</name>
<protein>
    <submittedName>
        <fullName evidence="1">Uncharacterized protein</fullName>
    </submittedName>
</protein>
<accession>A0A482WDI4</accession>
<dbReference type="EMBL" id="QDEB01001612">
    <property type="protein sequence ID" value="RZC43144.1"/>
    <property type="molecule type" value="Genomic_DNA"/>
</dbReference>
<gene>
    <name evidence="1" type="ORF">BDFB_002587</name>
</gene>
<evidence type="ECO:0000313" key="1">
    <source>
        <dbReference type="EMBL" id="RZC43144.1"/>
    </source>
</evidence>
<dbReference type="AlphaFoldDB" id="A0A482WDI4"/>
<sequence length="141" mass="15497">MLIKLFLNLQRYTHAVQQLHIRTTHHFILFSAYDGPISISYDVTSSEPSLVQTPPSAIAAACICSAVRGLKLTSANVATRDVCSMISLDIETLEVLVGIVDGAVEKVVPKTPEKKVKSVEGYESPQYSQPETPTEVENIYF</sequence>
<proteinExistence type="predicted"/>
<reference evidence="1 2" key="1">
    <citation type="submission" date="2017-03" db="EMBL/GenBank/DDBJ databases">
        <title>Genome of the blue death feigning beetle - Asbolus verrucosus.</title>
        <authorList>
            <person name="Rider S.D."/>
        </authorList>
    </citation>
    <scope>NUCLEOTIDE SEQUENCE [LARGE SCALE GENOMIC DNA]</scope>
    <source>
        <strain evidence="1">Butters</strain>
        <tissue evidence="1">Head and leg muscle</tissue>
    </source>
</reference>
<dbReference type="Proteomes" id="UP000292052">
    <property type="component" value="Unassembled WGS sequence"/>
</dbReference>
<keyword evidence="2" id="KW-1185">Reference proteome</keyword>
<dbReference type="OrthoDB" id="306099at2759"/>
<organism evidence="1 2">
    <name type="scientific">Asbolus verrucosus</name>
    <name type="common">Desert ironclad beetle</name>
    <dbReference type="NCBI Taxonomy" id="1661398"/>
    <lineage>
        <taxon>Eukaryota</taxon>
        <taxon>Metazoa</taxon>
        <taxon>Ecdysozoa</taxon>
        <taxon>Arthropoda</taxon>
        <taxon>Hexapoda</taxon>
        <taxon>Insecta</taxon>
        <taxon>Pterygota</taxon>
        <taxon>Neoptera</taxon>
        <taxon>Endopterygota</taxon>
        <taxon>Coleoptera</taxon>
        <taxon>Polyphaga</taxon>
        <taxon>Cucujiformia</taxon>
        <taxon>Tenebrionidae</taxon>
        <taxon>Pimeliinae</taxon>
        <taxon>Asbolus</taxon>
    </lineage>
</organism>
<comment type="caution">
    <text evidence="1">The sequence shown here is derived from an EMBL/GenBank/DDBJ whole genome shotgun (WGS) entry which is preliminary data.</text>
</comment>
<evidence type="ECO:0000313" key="2">
    <source>
        <dbReference type="Proteomes" id="UP000292052"/>
    </source>
</evidence>
<dbReference type="Gene3D" id="1.10.472.10">
    <property type="entry name" value="Cyclin-like"/>
    <property type="match status" value="1"/>
</dbReference>